<proteinExistence type="inferred from homology"/>
<dbReference type="PANTHER" id="PTHR40060">
    <property type="entry name" value="UPF0316 PROTEIN YEBE"/>
    <property type="match status" value="1"/>
</dbReference>
<comment type="similarity">
    <text evidence="6">Belongs to the UPF0316 family.</text>
</comment>
<dbReference type="EMBL" id="AENN01000006">
    <property type="protein sequence ID" value="EFR31742.1"/>
    <property type="molecule type" value="Genomic_DNA"/>
</dbReference>
<dbReference type="NCBIfam" id="NF003194">
    <property type="entry name" value="PRK04164.1-5"/>
    <property type="match status" value="1"/>
</dbReference>
<feature type="transmembrane region" description="Helical" evidence="6">
    <location>
        <begin position="6"/>
        <end position="26"/>
    </location>
</feature>
<keyword evidence="2 6" id="KW-1003">Cell membrane</keyword>
<dbReference type="HAMAP" id="MF_01515">
    <property type="entry name" value="UPF0316"/>
    <property type="match status" value="1"/>
</dbReference>
<dbReference type="Pfam" id="PF10035">
    <property type="entry name" value="DUF2179"/>
    <property type="match status" value="1"/>
</dbReference>
<protein>
    <recommendedName>
        <fullName evidence="6">UPF0316 protein HMPREF9257_0206</fullName>
    </recommendedName>
</protein>
<organism evidence="9 10">
    <name type="scientific">Eremococcus coleocola ACS-139-V-Col8</name>
    <dbReference type="NCBI Taxonomy" id="908337"/>
    <lineage>
        <taxon>Bacteria</taxon>
        <taxon>Bacillati</taxon>
        <taxon>Bacillota</taxon>
        <taxon>Bacilli</taxon>
        <taxon>Lactobacillales</taxon>
        <taxon>Aerococcaceae</taxon>
        <taxon>Eremococcus</taxon>
    </lineage>
</organism>
<evidence type="ECO:0000256" key="1">
    <source>
        <dbReference type="ARBA" id="ARBA00004651"/>
    </source>
</evidence>
<comment type="subcellular location">
    <subcellularLocation>
        <location evidence="1 6">Cell membrane</location>
        <topology evidence="1 6">Multi-pass membrane protein</topology>
    </subcellularLocation>
</comment>
<dbReference type="PANTHER" id="PTHR40060:SF1">
    <property type="entry name" value="UPF0316 PROTEIN YEBE"/>
    <property type="match status" value="1"/>
</dbReference>
<evidence type="ECO:0000256" key="3">
    <source>
        <dbReference type="ARBA" id="ARBA00022692"/>
    </source>
</evidence>
<sequence length="202" mass="22862">MNWTVLFQIFSINLIYIMLNTMRVILTTKGYRNVAPLVGIIEVIVYTLGLSMVMKFLDNPIYLIAYAVGFGVGTYIGILIEDKIALGYSAIQIFSPSDDHRLANNLRELGYGVTVQPAYGRDGDRIVLTVLTPRSNERALYQTIEEIDPSAFYISYDAKVIHGGFWSKRVNPLDFKEGLSKLQGKLNQPRKVSNQTKDEFIR</sequence>
<evidence type="ECO:0000259" key="8">
    <source>
        <dbReference type="Pfam" id="PF18955"/>
    </source>
</evidence>
<feature type="domain" description="DUF5698" evidence="8">
    <location>
        <begin position="21"/>
        <end position="78"/>
    </location>
</feature>
<evidence type="ECO:0000256" key="6">
    <source>
        <dbReference type="HAMAP-Rule" id="MF_01515"/>
    </source>
</evidence>
<dbReference type="Pfam" id="PF18955">
    <property type="entry name" value="DUF5698"/>
    <property type="match status" value="1"/>
</dbReference>
<dbReference type="AlphaFoldDB" id="E4KMZ3"/>
<evidence type="ECO:0000313" key="9">
    <source>
        <dbReference type="EMBL" id="EFR31742.1"/>
    </source>
</evidence>
<dbReference type="RefSeq" id="WP_006417874.1">
    <property type="nucleotide sequence ID" value="NZ_AENN01000006.1"/>
</dbReference>
<name>E4KMZ3_9LACT</name>
<dbReference type="GO" id="GO:0005886">
    <property type="term" value="C:plasma membrane"/>
    <property type="evidence" value="ECO:0007669"/>
    <property type="project" value="UniProtKB-SubCell"/>
</dbReference>
<keyword evidence="5 6" id="KW-0472">Membrane</keyword>
<reference evidence="9 10" key="1">
    <citation type="submission" date="2010-10" db="EMBL/GenBank/DDBJ databases">
        <authorList>
            <person name="Durkin A.S."/>
            <person name="Madupu R."/>
            <person name="Torralba M."/>
            <person name="Gillis M."/>
            <person name="Methe B."/>
            <person name="Sutton G."/>
            <person name="Nelson K.E."/>
        </authorList>
    </citation>
    <scope>NUCLEOTIDE SEQUENCE [LARGE SCALE GENOMIC DNA]</scope>
    <source>
        <strain evidence="9 10">ACS-139-V-Col8</strain>
    </source>
</reference>
<evidence type="ECO:0000313" key="10">
    <source>
        <dbReference type="Proteomes" id="UP000005990"/>
    </source>
</evidence>
<dbReference type="Proteomes" id="UP000005990">
    <property type="component" value="Unassembled WGS sequence"/>
</dbReference>
<dbReference type="InterPro" id="IPR044035">
    <property type="entry name" value="DUF5698"/>
</dbReference>
<keyword evidence="10" id="KW-1185">Reference proteome</keyword>
<dbReference type="STRING" id="908337.HMPREF9257_0206"/>
<dbReference type="eggNOG" id="COG4843">
    <property type="taxonomic scope" value="Bacteria"/>
</dbReference>
<keyword evidence="4 6" id="KW-1133">Transmembrane helix</keyword>
<evidence type="ECO:0000256" key="5">
    <source>
        <dbReference type="ARBA" id="ARBA00023136"/>
    </source>
</evidence>
<gene>
    <name evidence="9" type="ORF">HMPREF9257_0206</name>
</gene>
<feature type="transmembrane region" description="Helical" evidence="6">
    <location>
        <begin position="33"/>
        <end position="54"/>
    </location>
</feature>
<keyword evidence="3 6" id="KW-0812">Transmembrane</keyword>
<feature type="domain" description="DUF2179" evidence="7">
    <location>
        <begin position="111"/>
        <end position="163"/>
    </location>
</feature>
<accession>E4KMZ3</accession>
<dbReference type="OrthoDB" id="48231at2"/>
<comment type="caution">
    <text evidence="9">The sequence shown here is derived from an EMBL/GenBank/DDBJ whole genome shotgun (WGS) entry which is preliminary data.</text>
</comment>
<evidence type="ECO:0000259" key="7">
    <source>
        <dbReference type="Pfam" id="PF10035"/>
    </source>
</evidence>
<evidence type="ECO:0000256" key="2">
    <source>
        <dbReference type="ARBA" id="ARBA00022475"/>
    </source>
</evidence>
<evidence type="ECO:0000256" key="4">
    <source>
        <dbReference type="ARBA" id="ARBA00022989"/>
    </source>
</evidence>
<dbReference type="InterPro" id="IPR022930">
    <property type="entry name" value="UPF0316"/>
</dbReference>
<feature type="transmembrane region" description="Helical" evidence="6">
    <location>
        <begin position="60"/>
        <end position="80"/>
    </location>
</feature>
<dbReference type="CDD" id="cd16381">
    <property type="entry name" value="YitT_C_like_1"/>
    <property type="match status" value="1"/>
</dbReference>
<dbReference type="InterPro" id="IPR019264">
    <property type="entry name" value="DUF2179"/>
</dbReference>